<proteinExistence type="predicted"/>
<dbReference type="InterPro" id="IPR047951">
    <property type="entry name" value="Transpos_ISL3"/>
</dbReference>
<reference evidence="3 4" key="1">
    <citation type="submission" date="2023-06" db="EMBL/GenBank/DDBJ databases">
        <authorList>
            <person name="Zeman M."/>
            <person name="Kubasova T."/>
            <person name="Jahodarova E."/>
            <person name="Nykrynova M."/>
            <person name="Rychlik I."/>
        </authorList>
    </citation>
    <scope>NUCLEOTIDE SEQUENCE [LARGE SCALE GENOMIC DNA]</scope>
    <source>
        <strain evidence="3 4">ET4</strain>
    </source>
</reference>
<dbReference type="InterPro" id="IPR029261">
    <property type="entry name" value="Transposase_Znf"/>
</dbReference>
<reference evidence="4" key="2">
    <citation type="submission" date="2023-07" db="EMBL/GenBank/DDBJ databases">
        <title>Identification and characterization of horizontal gene transfer across gut microbiota members of farm animals based on homology search.</title>
        <authorList>
            <person name="Schwarzerova J."/>
            <person name="Nykrynova M."/>
            <person name="Jureckova K."/>
            <person name="Cejkova D."/>
            <person name="Rychlik I."/>
        </authorList>
    </citation>
    <scope>NUCLEOTIDE SEQUENCE [LARGE SCALE GENOMIC DNA]</scope>
    <source>
        <strain evidence="4">ET4</strain>
    </source>
</reference>
<evidence type="ECO:0000313" key="3">
    <source>
        <dbReference type="EMBL" id="MDM8146902.1"/>
    </source>
</evidence>
<feature type="domain" description="Transposase IS204/IS1001/IS1096/IS1165 zinc-finger" evidence="2">
    <location>
        <begin position="40"/>
        <end position="81"/>
    </location>
</feature>
<dbReference type="PANTHER" id="PTHR33498:SF1">
    <property type="entry name" value="TRANSPOSASE FOR INSERTION SEQUENCE ELEMENT IS1557"/>
    <property type="match status" value="1"/>
</dbReference>
<dbReference type="PANTHER" id="PTHR33498">
    <property type="entry name" value="TRANSPOSASE FOR INSERTION SEQUENCE ELEMENT IS1557"/>
    <property type="match status" value="1"/>
</dbReference>
<organism evidence="3 4">
    <name type="scientific">Bacteroides eggerthii</name>
    <dbReference type="NCBI Taxonomy" id="28111"/>
    <lineage>
        <taxon>Bacteria</taxon>
        <taxon>Pseudomonadati</taxon>
        <taxon>Bacteroidota</taxon>
        <taxon>Bacteroidia</taxon>
        <taxon>Bacteroidales</taxon>
        <taxon>Bacteroidaceae</taxon>
        <taxon>Bacteroides</taxon>
    </lineage>
</organism>
<dbReference type="InterPro" id="IPR032877">
    <property type="entry name" value="Transposase_HTH"/>
</dbReference>
<protein>
    <submittedName>
        <fullName evidence="3">Helix-turn-helix domain-containing protein</fullName>
    </submittedName>
</protein>
<name>A0ABT7U8Q0_9BACE</name>
<accession>A0ABT7U8Q0</accession>
<evidence type="ECO:0000313" key="4">
    <source>
        <dbReference type="Proteomes" id="UP001228403"/>
    </source>
</evidence>
<comment type="caution">
    <text evidence="3">The sequence shown here is derived from an EMBL/GenBank/DDBJ whole genome shotgun (WGS) entry which is preliminary data.</text>
</comment>
<dbReference type="Proteomes" id="UP001228403">
    <property type="component" value="Unassembled WGS sequence"/>
</dbReference>
<evidence type="ECO:0000259" key="2">
    <source>
        <dbReference type="Pfam" id="PF14690"/>
    </source>
</evidence>
<gene>
    <name evidence="3" type="ORF">QUW02_13425</name>
</gene>
<dbReference type="Pfam" id="PF14690">
    <property type="entry name" value="Zn_ribbon_ISL3"/>
    <property type="match status" value="1"/>
</dbReference>
<keyword evidence="4" id="KW-1185">Reference proteome</keyword>
<feature type="non-terminal residue" evidence="3">
    <location>
        <position position="147"/>
    </location>
</feature>
<feature type="domain" description="Transposase IS204/IS1001/IS1096/IS1165 helix-turn-helix" evidence="1">
    <location>
        <begin position="90"/>
        <end position="139"/>
    </location>
</feature>
<dbReference type="Pfam" id="PF13542">
    <property type="entry name" value="HTH_Tnp_ISL3"/>
    <property type="match status" value="1"/>
</dbReference>
<dbReference type="EMBL" id="JAUDCF010000080">
    <property type="protein sequence ID" value="MDM8146902.1"/>
    <property type="molecule type" value="Genomic_DNA"/>
</dbReference>
<sequence length="147" mass="17193">MNSSFLYHAWGLYNHKCTREEYKGNTIILHIEAKERKKDCPKCGHRQLVKNGFRVRDFIGLPIGGKKVIIRMKVQRYKCKNQDCDYDRQESIPFATGSCGYTHRFAKYVVDLLRSMTLKDAANLLGVSWDTVKDIHTRHLEYHYAPP</sequence>
<evidence type="ECO:0000259" key="1">
    <source>
        <dbReference type="Pfam" id="PF13542"/>
    </source>
</evidence>